<comment type="caution">
    <text evidence="1">The sequence shown here is derived from an EMBL/GenBank/DDBJ whole genome shotgun (WGS) entry which is preliminary data.</text>
</comment>
<keyword evidence="2" id="KW-1185">Reference proteome</keyword>
<proteinExistence type="predicted"/>
<gene>
    <name evidence="1" type="ORF">BDR25DRAFT_346406</name>
</gene>
<dbReference type="EMBL" id="MU003533">
    <property type="protein sequence ID" value="KAF2464828.1"/>
    <property type="molecule type" value="Genomic_DNA"/>
</dbReference>
<dbReference type="Proteomes" id="UP000799755">
    <property type="component" value="Unassembled WGS sequence"/>
</dbReference>
<organism evidence="1 2">
    <name type="scientific">Lindgomyces ingoldianus</name>
    <dbReference type="NCBI Taxonomy" id="673940"/>
    <lineage>
        <taxon>Eukaryota</taxon>
        <taxon>Fungi</taxon>
        <taxon>Dikarya</taxon>
        <taxon>Ascomycota</taxon>
        <taxon>Pezizomycotina</taxon>
        <taxon>Dothideomycetes</taxon>
        <taxon>Pleosporomycetidae</taxon>
        <taxon>Pleosporales</taxon>
        <taxon>Lindgomycetaceae</taxon>
        <taxon>Lindgomyces</taxon>
    </lineage>
</organism>
<protein>
    <submittedName>
        <fullName evidence="1">Uncharacterized protein</fullName>
    </submittedName>
</protein>
<reference evidence="1" key="1">
    <citation type="journal article" date="2020" name="Stud. Mycol.">
        <title>101 Dothideomycetes genomes: a test case for predicting lifestyles and emergence of pathogens.</title>
        <authorList>
            <person name="Haridas S."/>
            <person name="Albert R."/>
            <person name="Binder M."/>
            <person name="Bloem J."/>
            <person name="Labutti K."/>
            <person name="Salamov A."/>
            <person name="Andreopoulos B."/>
            <person name="Baker S."/>
            <person name="Barry K."/>
            <person name="Bills G."/>
            <person name="Bluhm B."/>
            <person name="Cannon C."/>
            <person name="Castanera R."/>
            <person name="Culley D."/>
            <person name="Daum C."/>
            <person name="Ezra D."/>
            <person name="Gonzalez J."/>
            <person name="Henrissat B."/>
            <person name="Kuo A."/>
            <person name="Liang C."/>
            <person name="Lipzen A."/>
            <person name="Lutzoni F."/>
            <person name="Magnuson J."/>
            <person name="Mondo S."/>
            <person name="Nolan M."/>
            <person name="Ohm R."/>
            <person name="Pangilinan J."/>
            <person name="Park H.-J."/>
            <person name="Ramirez L."/>
            <person name="Alfaro M."/>
            <person name="Sun H."/>
            <person name="Tritt A."/>
            <person name="Yoshinaga Y."/>
            <person name="Zwiers L.-H."/>
            <person name="Turgeon B."/>
            <person name="Goodwin S."/>
            <person name="Spatafora J."/>
            <person name="Crous P."/>
            <person name="Grigoriev I."/>
        </authorList>
    </citation>
    <scope>NUCLEOTIDE SEQUENCE</scope>
    <source>
        <strain evidence="1">ATCC 200398</strain>
    </source>
</reference>
<name>A0ACB6QDZ6_9PLEO</name>
<evidence type="ECO:0000313" key="1">
    <source>
        <dbReference type="EMBL" id="KAF2464828.1"/>
    </source>
</evidence>
<sequence length="669" mass="76689">MDLQLDCPIHPAYADHVDSTSIRLLRFSRDENGHFTGQLKKFRLESAPPFYSLSYVWGKKTFSTGITFGSDWLLVLTSLAPFLHMICQHKDFSDKDWWWIDSICMNLDNVEERATQVKIMGDIYRRASRAIIWLGKEREEESDCLGAVEFLKQIADLKSALETSEVLREQIRDKKFAVQWDAVGKLLSRSWWTRVWTLQEFILPREAKFYCGSSSISRCNFKLAMYSIHLCKSHDHKLVPRHAFDAAWNRRRIHQWFTKSNGINLVATMAYLGNHGATDSRDRIYSVLGIITDHDRRLVGDPEYKSGVEQVFANLVRSFWNEYHSLDIVCFTHIFNRYAGSLDTDAVEVVPSWAPDWRAYVQSSPVPLMASQSASEHIGNFRPLNSRDYEAAYDAPGSTLRNRANVRFSHNLKEMWCDGIVLDWIDGLGGLENCKTRCTSNACKEAGHTPQQSLQRQRTNFGTGPGPIQQIEAIAHSLVLDREDKYLRNRAPRHFTSDFLVLCYSCLNGENVDPLFSAWFTQNRDLLIYDGWSLGSIMTYILESPEPSTFSLLPSPSIQIRSSGDGDPYVEKPDEADNFLDRFKDTVRHKSRRLMVTRNGYFGMAPCMAQRGEVVAILFGCSIPLVLRSVGVREAWQVVGEAYVHGFMDGECWRLLDDKERSVKTFRLV</sequence>
<accession>A0ACB6QDZ6</accession>
<evidence type="ECO:0000313" key="2">
    <source>
        <dbReference type="Proteomes" id="UP000799755"/>
    </source>
</evidence>